<accession>A0A101LZ63</accession>
<gene>
    <name evidence="2" type="ORF">ABT39_MTgene5036</name>
</gene>
<proteinExistence type="predicted"/>
<dbReference type="AlphaFoldDB" id="A0A101LZ63"/>
<feature type="chain" id="PRO_5013311825" evidence="1">
    <location>
        <begin position="16"/>
        <end position="53"/>
    </location>
</feature>
<comment type="caution">
    <text evidence="2">The sequence shown here is derived from an EMBL/GenBank/DDBJ whole genome shotgun (WGS) entry which is preliminary data.</text>
</comment>
<keyword evidence="2" id="KW-0496">Mitochondrion</keyword>
<geneLocation type="mitochondrion" evidence="2"/>
<reference evidence="2" key="1">
    <citation type="journal article" date="2015" name="Genome Biol. Evol.">
        <title>Organellar Genomes of White Spruce (Picea glauca): Assembly and Annotation.</title>
        <authorList>
            <person name="Jackman S.D."/>
            <person name="Warren R.L."/>
            <person name="Gibb E.A."/>
            <person name="Vandervalk B.P."/>
            <person name="Mohamadi H."/>
            <person name="Chu J."/>
            <person name="Raymond A."/>
            <person name="Pleasance S."/>
            <person name="Coope R."/>
            <person name="Wildung M.R."/>
            <person name="Ritland C.E."/>
            <person name="Bousquet J."/>
            <person name="Jones S.J."/>
            <person name="Bohlmann J."/>
            <person name="Birol I."/>
        </authorList>
    </citation>
    <scope>NUCLEOTIDE SEQUENCE [LARGE SCALE GENOMIC DNA]</scope>
    <source>
        <tissue evidence="2">Flushing bud</tissue>
    </source>
</reference>
<feature type="signal peptide" evidence="1">
    <location>
        <begin position="1"/>
        <end position="15"/>
    </location>
</feature>
<sequence length="53" mass="5127">MLGAASLAAYALAAGATGSTAAISAATFVGLGSYFGPTAFAFDAEEDLEPPIT</sequence>
<organism evidence="2">
    <name type="scientific">Picea glauca</name>
    <name type="common">White spruce</name>
    <name type="synonym">Pinus glauca</name>
    <dbReference type="NCBI Taxonomy" id="3330"/>
    <lineage>
        <taxon>Eukaryota</taxon>
        <taxon>Viridiplantae</taxon>
        <taxon>Streptophyta</taxon>
        <taxon>Embryophyta</taxon>
        <taxon>Tracheophyta</taxon>
        <taxon>Spermatophyta</taxon>
        <taxon>Pinopsida</taxon>
        <taxon>Pinidae</taxon>
        <taxon>Conifers I</taxon>
        <taxon>Pinales</taxon>
        <taxon>Pinaceae</taxon>
        <taxon>Picea</taxon>
    </lineage>
</organism>
<protein>
    <submittedName>
        <fullName evidence="2">Uncharacterized protein</fullName>
    </submittedName>
</protein>
<keyword evidence="1" id="KW-0732">Signal</keyword>
<name>A0A101LZ63_PICGL</name>
<evidence type="ECO:0000313" key="2">
    <source>
        <dbReference type="EMBL" id="KUM48040.1"/>
    </source>
</evidence>
<dbReference type="EMBL" id="LKAM01000006">
    <property type="protein sequence ID" value="KUM48040.1"/>
    <property type="molecule type" value="Genomic_DNA"/>
</dbReference>
<evidence type="ECO:0000256" key="1">
    <source>
        <dbReference type="SAM" id="SignalP"/>
    </source>
</evidence>